<organism evidence="1 2">
    <name type="scientific">Paramecium sonneborni</name>
    <dbReference type="NCBI Taxonomy" id="65129"/>
    <lineage>
        <taxon>Eukaryota</taxon>
        <taxon>Sar</taxon>
        <taxon>Alveolata</taxon>
        <taxon>Ciliophora</taxon>
        <taxon>Intramacronucleata</taxon>
        <taxon>Oligohymenophorea</taxon>
        <taxon>Peniculida</taxon>
        <taxon>Parameciidae</taxon>
        <taxon>Paramecium</taxon>
    </lineage>
</organism>
<comment type="caution">
    <text evidence="1">The sequence shown here is derived from an EMBL/GenBank/DDBJ whole genome shotgun (WGS) entry which is preliminary data.</text>
</comment>
<dbReference type="AlphaFoldDB" id="A0A8S1R9M4"/>
<dbReference type="EMBL" id="CAJJDN010000154">
    <property type="protein sequence ID" value="CAD8124911.1"/>
    <property type="molecule type" value="Genomic_DNA"/>
</dbReference>
<accession>A0A8S1R9M4</accession>
<sequence length="44" mass="5258">MIIYASKFGKLNNYHNTITKQIYKEQGLKMKSTYNLTIYSFLLH</sequence>
<proteinExistence type="predicted"/>
<keyword evidence="2" id="KW-1185">Reference proteome</keyword>
<dbReference type="Proteomes" id="UP000692954">
    <property type="component" value="Unassembled WGS sequence"/>
</dbReference>
<evidence type="ECO:0000313" key="1">
    <source>
        <dbReference type="EMBL" id="CAD8124911.1"/>
    </source>
</evidence>
<name>A0A8S1R9M4_9CILI</name>
<reference evidence="1" key="1">
    <citation type="submission" date="2021-01" db="EMBL/GenBank/DDBJ databases">
        <authorList>
            <consortium name="Genoscope - CEA"/>
            <person name="William W."/>
        </authorList>
    </citation>
    <scope>NUCLEOTIDE SEQUENCE</scope>
</reference>
<evidence type="ECO:0000313" key="2">
    <source>
        <dbReference type="Proteomes" id="UP000692954"/>
    </source>
</evidence>
<protein>
    <submittedName>
        <fullName evidence="1">Uncharacterized protein</fullName>
    </submittedName>
</protein>
<gene>
    <name evidence="1" type="ORF">PSON_ATCC_30995.1.T1540122</name>
</gene>